<evidence type="ECO:0000313" key="3">
    <source>
        <dbReference type="Proteomes" id="UP000266016"/>
    </source>
</evidence>
<dbReference type="Gene3D" id="1.10.260.40">
    <property type="entry name" value="lambda repressor-like DNA-binding domains"/>
    <property type="match status" value="1"/>
</dbReference>
<evidence type="ECO:0000313" key="2">
    <source>
        <dbReference type="EMBL" id="RID89024.1"/>
    </source>
</evidence>
<dbReference type="InterPro" id="IPR001387">
    <property type="entry name" value="Cro/C1-type_HTH"/>
</dbReference>
<proteinExistence type="predicted"/>
<accession>A0A398BHD7</accession>
<dbReference type="AlphaFoldDB" id="A0A398BHD7"/>
<dbReference type="Proteomes" id="UP000266016">
    <property type="component" value="Unassembled WGS sequence"/>
</dbReference>
<comment type="caution">
    <text evidence="2">The sequence shown here is derived from an EMBL/GenBank/DDBJ whole genome shotgun (WGS) entry which is preliminary data.</text>
</comment>
<dbReference type="Pfam" id="PF01381">
    <property type="entry name" value="HTH_3"/>
    <property type="match status" value="1"/>
</dbReference>
<dbReference type="EMBL" id="QWVS01000002">
    <property type="protein sequence ID" value="RID89024.1"/>
    <property type="molecule type" value="Genomic_DNA"/>
</dbReference>
<reference evidence="2 3" key="1">
    <citation type="submission" date="2018-08" db="EMBL/GenBank/DDBJ databases">
        <title>Bacillus jemisoniae sp. nov., Bacillus chryseoplanitiae sp. nov., Bacillus resnikiae sp. nov., and Bacillus frankliniae sp. nov., isolated from Viking spacecraft and associated surfaces.</title>
        <authorList>
            <person name="Seuylemezian A."/>
            <person name="Vaishampayan P."/>
        </authorList>
    </citation>
    <scope>NUCLEOTIDE SEQUENCE [LARGE SCALE GENOMIC DNA]</scope>
    <source>
        <strain evidence="2 3">MA001</strain>
    </source>
</reference>
<dbReference type="GO" id="GO:0003677">
    <property type="term" value="F:DNA binding"/>
    <property type="evidence" value="ECO:0007669"/>
    <property type="project" value="InterPro"/>
</dbReference>
<evidence type="ECO:0000259" key="1">
    <source>
        <dbReference type="PROSITE" id="PS50943"/>
    </source>
</evidence>
<organism evidence="2 3">
    <name type="scientific">Peribacillus asahii</name>
    <dbReference type="NCBI Taxonomy" id="228899"/>
    <lineage>
        <taxon>Bacteria</taxon>
        <taxon>Bacillati</taxon>
        <taxon>Bacillota</taxon>
        <taxon>Bacilli</taxon>
        <taxon>Bacillales</taxon>
        <taxon>Bacillaceae</taxon>
        <taxon>Peribacillus</taxon>
    </lineage>
</organism>
<gene>
    <name evidence="2" type="ORF">D1953_00145</name>
</gene>
<name>A0A398BHD7_9BACI</name>
<dbReference type="SUPFAM" id="SSF47413">
    <property type="entry name" value="lambda repressor-like DNA-binding domains"/>
    <property type="match status" value="1"/>
</dbReference>
<dbReference type="CDD" id="cd00093">
    <property type="entry name" value="HTH_XRE"/>
    <property type="match status" value="1"/>
</dbReference>
<dbReference type="InterPro" id="IPR010982">
    <property type="entry name" value="Lambda_DNA-bd_dom_sf"/>
</dbReference>
<sequence length="85" mass="9826">MEGGGDMTLIEYLRKEKGLSQIQLSRELNINSSAIAQLENEYRKSWPKLRKQLSLFFGVEESCLFDTDGWPKKINIDLPKIPLKK</sequence>
<feature type="domain" description="HTH cro/C1-type" evidence="1">
    <location>
        <begin position="10"/>
        <end position="64"/>
    </location>
</feature>
<dbReference type="PROSITE" id="PS50943">
    <property type="entry name" value="HTH_CROC1"/>
    <property type="match status" value="1"/>
</dbReference>
<dbReference type="SMART" id="SM00530">
    <property type="entry name" value="HTH_XRE"/>
    <property type="match status" value="1"/>
</dbReference>
<keyword evidence="3" id="KW-1185">Reference proteome</keyword>
<protein>
    <submittedName>
        <fullName evidence="2">XRE family transcriptional regulator</fullName>
    </submittedName>
</protein>